<organism evidence="2">
    <name type="scientific">Brassica oleracea</name>
    <name type="common">Wild cabbage</name>
    <dbReference type="NCBI Taxonomy" id="3712"/>
    <lineage>
        <taxon>Eukaryota</taxon>
        <taxon>Viridiplantae</taxon>
        <taxon>Streptophyta</taxon>
        <taxon>Embryophyta</taxon>
        <taxon>Tracheophyta</taxon>
        <taxon>Spermatophyta</taxon>
        <taxon>Magnoliopsida</taxon>
        <taxon>eudicotyledons</taxon>
        <taxon>Gunneridae</taxon>
        <taxon>Pentapetalae</taxon>
        <taxon>rosids</taxon>
        <taxon>malvids</taxon>
        <taxon>Brassicales</taxon>
        <taxon>Brassicaceae</taxon>
        <taxon>Brassiceae</taxon>
        <taxon>Brassica</taxon>
    </lineage>
</organism>
<feature type="transmembrane region" description="Helical" evidence="1">
    <location>
        <begin position="22"/>
        <end position="41"/>
    </location>
</feature>
<keyword evidence="1" id="KW-1133">Transmembrane helix</keyword>
<keyword evidence="1" id="KW-0812">Transmembrane</keyword>
<keyword evidence="1" id="KW-0472">Membrane</keyword>
<reference evidence="2" key="1">
    <citation type="submission" date="2018-11" db="EMBL/GenBank/DDBJ databases">
        <authorList>
            <consortium name="Genoscope - CEA"/>
            <person name="William W."/>
        </authorList>
    </citation>
    <scope>NUCLEOTIDE SEQUENCE</scope>
</reference>
<gene>
    <name evidence="2" type="ORF">BOLC7T40556H</name>
</gene>
<name>A0A3P6EBG2_BRAOL</name>
<evidence type="ECO:0000256" key="1">
    <source>
        <dbReference type="SAM" id="Phobius"/>
    </source>
</evidence>
<dbReference type="AlphaFoldDB" id="A0A3P6EBG2"/>
<dbReference type="EMBL" id="LR031876">
    <property type="protein sequence ID" value="VDD34996.1"/>
    <property type="molecule type" value="Genomic_DNA"/>
</dbReference>
<protein>
    <submittedName>
        <fullName evidence="2">Uncharacterized protein</fullName>
    </submittedName>
</protein>
<accession>A0A3P6EBG2</accession>
<evidence type="ECO:0000313" key="2">
    <source>
        <dbReference type="EMBL" id="VDD34996.1"/>
    </source>
</evidence>
<sequence>MGEPMLNLESVLLDAHRFLNKVIFAIYTCFFFFCQTSVCLMSH</sequence>
<proteinExistence type="predicted"/>